<feature type="transmembrane region" description="Helical" evidence="6">
    <location>
        <begin position="62"/>
        <end position="83"/>
    </location>
</feature>
<dbReference type="RefSeq" id="WP_165105974.1">
    <property type="nucleotide sequence ID" value="NZ_JAAKYA010000017.1"/>
</dbReference>
<dbReference type="GO" id="GO:0016020">
    <property type="term" value="C:membrane"/>
    <property type="evidence" value="ECO:0007669"/>
    <property type="project" value="UniProtKB-SubCell"/>
</dbReference>
<keyword evidence="9" id="KW-1185">Reference proteome</keyword>
<dbReference type="Gene3D" id="1.20.144.10">
    <property type="entry name" value="Phosphatidic acid phosphatase type 2/haloperoxidase"/>
    <property type="match status" value="1"/>
</dbReference>
<proteinExistence type="predicted"/>
<feature type="transmembrane region" description="Helical" evidence="6">
    <location>
        <begin position="154"/>
        <end position="173"/>
    </location>
</feature>
<keyword evidence="3 6" id="KW-1133">Transmembrane helix</keyword>
<keyword evidence="4 6" id="KW-0472">Membrane</keyword>
<feature type="transmembrane region" description="Helical" evidence="6">
    <location>
        <begin position="92"/>
        <end position="110"/>
    </location>
</feature>
<keyword evidence="2 6" id="KW-0812">Transmembrane</keyword>
<protein>
    <submittedName>
        <fullName evidence="8">Phosphoesterase PA-phosphatase</fullName>
    </submittedName>
</protein>
<comment type="caution">
    <text evidence="8">The sequence shown here is derived from an EMBL/GenBank/DDBJ whole genome shotgun (WGS) entry which is preliminary data.</text>
</comment>
<dbReference type="InterPro" id="IPR052185">
    <property type="entry name" value="IPC_Synthase-Related"/>
</dbReference>
<feature type="transmembrane region" description="Helical" evidence="6">
    <location>
        <begin position="261"/>
        <end position="280"/>
    </location>
</feature>
<dbReference type="Pfam" id="PF14378">
    <property type="entry name" value="PAP2_3"/>
    <property type="match status" value="1"/>
</dbReference>
<evidence type="ECO:0000256" key="1">
    <source>
        <dbReference type="ARBA" id="ARBA00004141"/>
    </source>
</evidence>
<organism evidence="8 9">
    <name type="scientific">Limisphaera ngatamarikiensis</name>
    <dbReference type="NCBI Taxonomy" id="1324935"/>
    <lineage>
        <taxon>Bacteria</taxon>
        <taxon>Pseudomonadati</taxon>
        <taxon>Verrucomicrobiota</taxon>
        <taxon>Verrucomicrobiia</taxon>
        <taxon>Limisphaerales</taxon>
        <taxon>Limisphaeraceae</taxon>
        <taxon>Limisphaera</taxon>
    </lineage>
</organism>
<feature type="transmembrane region" description="Helical" evidence="6">
    <location>
        <begin position="182"/>
        <end position="200"/>
    </location>
</feature>
<evidence type="ECO:0000256" key="3">
    <source>
        <dbReference type="ARBA" id="ARBA00022989"/>
    </source>
</evidence>
<dbReference type="InterPro" id="IPR026841">
    <property type="entry name" value="Aur1/Ipt1"/>
</dbReference>
<evidence type="ECO:0000313" key="8">
    <source>
        <dbReference type="EMBL" id="NGO38479.1"/>
    </source>
</evidence>
<feature type="domain" description="Inositolphosphotransferase Aur1/Ipt1" evidence="7">
    <location>
        <begin position="125"/>
        <end position="298"/>
    </location>
</feature>
<reference evidence="8 9" key="1">
    <citation type="submission" date="2020-02" db="EMBL/GenBank/DDBJ databases">
        <title>Draft genome sequence of Limisphaera ngatamarikiensis NGM72.4T, a thermophilic Verrucomicrobia grouped in subdivision 3.</title>
        <authorList>
            <person name="Carere C.R."/>
            <person name="Steen J."/>
            <person name="Hugenholtz P."/>
            <person name="Stott M.B."/>
        </authorList>
    </citation>
    <scope>NUCLEOTIDE SEQUENCE [LARGE SCALE GENOMIC DNA]</scope>
    <source>
        <strain evidence="8 9">NGM72.4</strain>
    </source>
</reference>
<feature type="transmembrane region" description="Helical" evidence="6">
    <location>
        <begin position="286"/>
        <end position="304"/>
    </location>
</feature>
<dbReference type="Proteomes" id="UP000477311">
    <property type="component" value="Unassembled WGS sequence"/>
</dbReference>
<feature type="region of interest" description="Disordered" evidence="5">
    <location>
        <begin position="318"/>
        <end position="337"/>
    </location>
</feature>
<feature type="transmembrane region" description="Helical" evidence="6">
    <location>
        <begin position="237"/>
        <end position="254"/>
    </location>
</feature>
<gene>
    <name evidence="8" type="ORF">G4L39_03575</name>
</gene>
<name>A0A6M1RLM2_9BACT</name>
<sequence>MSAGGSAPAARLSGEYERLSVGGCPDDARILRGWRGVLPHEWLFGAFLGQLALRLTLHGGPAAAWSLVFWACLLGSAAVIVWARRRPTRFRWYIRLLYYPAVMGISFYAMEPAVPLLGPKQDALLLAWDRKLLGETPAVSWAVWDWPWLEDLAMAGYLFFFYYLVASPAWYAVKDLARFRQCIVGLFTLYALGFLGYTVLPAGGPHRFLEFDRPLRGVWLLPLTLSTVNEGSNCVDVFPSIHFAATLYLLWFDLRYHRRHFWVAVLPCGVLWFSTLYLRFHYFVDLLAGLVVACIGCWAAARYGRSRLEAALQRETARVQGHDQPGPVCENAAGGGH</sequence>
<evidence type="ECO:0000313" key="9">
    <source>
        <dbReference type="Proteomes" id="UP000477311"/>
    </source>
</evidence>
<dbReference type="EMBL" id="JAAKYA010000017">
    <property type="protein sequence ID" value="NGO38479.1"/>
    <property type="molecule type" value="Genomic_DNA"/>
</dbReference>
<evidence type="ECO:0000259" key="7">
    <source>
        <dbReference type="Pfam" id="PF14378"/>
    </source>
</evidence>
<dbReference type="PANTHER" id="PTHR31310:SF7">
    <property type="entry name" value="PA-PHOSPHATASE RELATED-FAMILY PROTEIN DDB_G0268928"/>
    <property type="match status" value="1"/>
</dbReference>
<evidence type="ECO:0000256" key="4">
    <source>
        <dbReference type="ARBA" id="ARBA00023136"/>
    </source>
</evidence>
<dbReference type="PANTHER" id="PTHR31310">
    <property type="match status" value="1"/>
</dbReference>
<evidence type="ECO:0000256" key="6">
    <source>
        <dbReference type="SAM" id="Phobius"/>
    </source>
</evidence>
<evidence type="ECO:0000256" key="5">
    <source>
        <dbReference type="SAM" id="MobiDB-lite"/>
    </source>
</evidence>
<accession>A0A6M1RLM2</accession>
<evidence type="ECO:0000256" key="2">
    <source>
        <dbReference type="ARBA" id="ARBA00022692"/>
    </source>
</evidence>
<dbReference type="AlphaFoldDB" id="A0A6M1RLM2"/>
<comment type="subcellular location">
    <subcellularLocation>
        <location evidence="1">Membrane</location>
        <topology evidence="1">Multi-pass membrane protein</topology>
    </subcellularLocation>
</comment>